<dbReference type="RefSeq" id="WP_034770072.1">
    <property type="nucleotide sequence ID" value="NZ_CCRF01000050.1"/>
</dbReference>
<reference evidence="1 2" key="1">
    <citation type="submission" date="2014-07" db="EMBL/GenBank/DDBJ databases">
        <authorList>
            <person name="Wibberg Daniel"/>
        </authorList>
    </citation>
    <scope>NUCLEOTIDE SEQUENCE [LARGE SCALE GENOMIC DNA]</scope>
</reference>
<dbReference type="EMBL" id="CCRF01000050">
    <property type="protein sequence ID" value="CEE01580.1"/>
    <property type="molecule type" value="Genomic_DNA"/>
</dbReference>
<dbReference type="InterPro" id="IPR010897">
    <property type="entry name" value="Spore_II_P"/>
</dbReference>
<organism evidence="1 2">
    <name type="scientific">Caldibacillus thermoamylovorans</name>
    <dbReference type="NCBI Taxonomy" id="35841"/>
    <lineage>
        <taxon>Bacteria</taxon>
        <taxon>Bacillati</taxon>
        <taxon>Bacillota</taxon>
        <taxon>Bacilli</taxon>
        <taxon>Bacillales</taxon>
        <taxon>Bacillaceae</taxon>
        <taxon>Caldibacillus</taxon>
    </lineage>
</organism>
<dbReference type="AlphaFoldDB" id="A0A090J150"/>
<gene>
    <name evidence="1" type="ORF">BT1A1_1753</name>
</gene>
<name>A0A090J150_9BACI</name>
<evidence type="ECO:0008006" key="3">
    <source>
        <dbReference type="Google" id="ProtNLM"/>
    </source>
</evidence>
<dbReference type="NCBIfam" id="TIGR02867">
    <property type="entry name" value="spore_II_P"/>
    <property type="match status" value="1"/>
</dbReference>
<sequence>MKQILKFLFFLFSLISVISTVVTSQSNLFFSSFFLQEIQDDKTDSEFFLRMIASENHYYSKMLTSEDHSLFTNAIKIATNINIKDVRSLIFDEVPGLFAMTSDILVAGEGTDFTNLPIESSPPIEEVLKDREIVEGSLDNLGGDEATPPVKKPEKNTVFIYHSHSRESFLPHLKDASNASDAQHKEVNITMVGERLGKKLMEKGIGSVTDKTDIPELLAAKGWKYPKSYDASREVVQQALAQNNDFTYLIDVHRDSAKRETTTTEINGKKYAKLYFIVGKAHPNFEQNEKIALELNQKLREKYPGLTRNVFSKDKSQGNGVYNQDLSPNAILIEVGGPENTLEEMFNTIDVFAEVFADYYWEKTDAVEVNN</sequence>
<evidence type="ECO:0000313" key="1">
    <source>
        <dbReference type="EMBL" id="CEE01580.1"/>
    </source>
</evidence>
<dbReference type="Proteomes" id="UP000040576">
    <property type="component" value="Unassembled WGS sequence"/>
</dbReference>
<accession>A0A090J150</accession>
<protein>
    <recommendedName>
        <fullName evidence="3">Stage II sporulation protein P</fullName>
    </recommendedName>
</protein>
<dbReference type="Pfam" id="PF07454">
    <property type="entry name" value="SpoIIP"/>
    <property type="match status" value="1"/>
</dbReference>
<proteinExistence type="predicted"/>
<evidence type="ECO:0000313" key="2">
    <source>
        <dbReference type="Proteomes" id="UP000040576"/>
    </source>
</evidence>
<keyword evidence="2" id="KW-1185">Reference proteome</keyword>